<sequence>MTKAHSRDADTVKDISERTPPAIPGTRHIFLSMLRMQYAGYPTIIEYLNVPDTYNLKSIKHASHVGGLCHFSNGETWLIINNKRVFRYPDYWIIEYERGDPRVEDWPIMSPKELKAALKKYKSLKQYETRLDAIFAEHRAILASSENEDPQDDGQTAGCCPMRELIKHIKGRRMF</sequence>
<reference evidence="2" key="1">
    <citation type="submission" date="2022-10" db="EMBL/GenBank/DDBJ databases">
        <title>Determination and structural analysis of whole genome sequence of Sarocladium strictum F4-1.</title>
        <authorList>
            <person name="Hu L."/>
            <person name="Jiang Y."/>
        </authorList>
    </citation>
    <scope>NUCLEOTIDE SEQUENCE</scope>
    <source>
        <strain evidence="2">F4-1</strain>
    </source>
</reference>
<evidence type="ECO:0000313" key="2">
    <source>
        <dbReference type="EMBL" id="KAK0386925.1"/>
    </source>
</evidence>
<feature type="region of interest" description="Disordered" evidence="1">
    <location>
        <begin position="1"/>
        <end position="20"/>
    </location>
</feature>
<accession>A0AA39GGI3</accession>
<protein>
    <submittedName>
        <fullName evidence="2">Uncharacterized protein</fullName>
    </submittedName>
</protein>
<feature type="compositionally biased region" description="Basic and acidic residues" evidence="1">
    <location>
        <begin position="1"/>
        <end position="17"/>
    </location>
</feature>
<proteinExistence type="predicted"/>
<name>A0AA39GGI3_SARSR</name>
<gene>
    <name evidence="2" type="ORF">NLU13_5238</name>
</gene>
<dbReference type="AlphaFoldDB" id="A0AA39GGI3"/>
<organism evidence="2 3">
    <name type="scientific">Sarocladium strictum</name>
    <name type="common">Black bundle disease fungus</name>
    <name type="synonym">Acremonium strictum</name>
    <dbReference type="NCBI Taxonomy" id="5046"/>
    <lineage>
        <taxon>Eukaryota</taxon>
        <taxon>Fungi</taxon>
        <taxon>Dikarya</taxon>
        <taxon>Ascomycota</taxon>
        <taxon>Pezizomycotina</taxon>
        <taxon>Sordariomycetes</taxon>
        <taxon>Hypocreomycetidae</taxon>
        <taxon>Hypocreales</taxon>
        <taxon>Sarocladiaceae</taxon>
        <taxon>Sarocladium</taxon>
    </lineage>
</organism>
<evidence type="ECO:0000313" key="3">
    <source>
        <dbReference type="Proteomes" id="UP001175261"/>
    </source>
</evidence>
<dbReference type="Proteomes" id="UP001175261">
    <property type="component" value="Unassembled WGS sequence"/>
</dbReference>
<keyword evidence="3" id="KW-1185">Reference proteome</keyword>
<evidence type="ECO:0000256" key="1">
    <source>
        <dbReference type="SAM" id="MobiDB-lite"/>
    </source>
</evidence>
<dbReference type="EMBL" id="JAPDFR010000004">
    <property type="protein sequence ID" value="KAK0386925.1"/>
    <property type="molecule type" value="Genomic_DNA"/>
</dbReference>
<comment type="caution">
    <text evidence="2">The sequence shown here is derived from an EMBL/GenBank/DDBJ whole genome shotgun (WGS) entry which is preliminary data.</text>
</comment>